<proteinExistence type="predicted"/>
<organism evidence="2 3">
    <name type="scientific">Oceanicella actignis</name>
    <dbReference type="NCBI Taxonomy" id="1189325"/>
    <lineage>
        <taxon>Bacteria</taxon>
        <taxon>Pseudomonadati</taxon>
        <taxon>Pseudomonadota</taxon>
        <taxon>Alphaproteobacteria</taxon>
        <taxon>Rhodobacterales</taxon>
        <taxon>Paracoccaceae</taxon>
        <taxon>Oceanicella</taxon>
    </lineage>
</organism>
<dbReference type="Pfam" id="PF01037">
    <property type="entry name" value="AsnC_trans_reg"/>
    <property type="match status" value="1"/>
</dbReference>
<dbReference type="Proteomes" id="UP000184066">
    <property type="component" value="Unassembled WGS sequence"/>
</dbReference>
<evidence type="ECO:0000313" key="3">
    <source>
        <dbReference type="Proteomes" id="UP000184066"/>
    </source>
</evidence>
<keyword evidence="3" id="KW-1185">Reference proteome</keyword>
<reference evidence="2 3" key="1">
    <citation type="submission" date="2016-12" db="EMBL/GenBank/DDBJ databases">
        <authorList>
            <person name="Song W.-J."/>
            <person name="Kurnit D.M."/>
        </authorList>
    </citation>
    <scope>NUCLEOTIDE SEQUENCE [LARGE SCALE GENOMIC DNA]</scope>
    <source>
        <strain evidence="2 3">CGMCC 1.10808</strain>
    </source>
</reference>
<gene>
    <name evidence="2" type="ORF">SAMN05216200_11318</name>
</gene>
<dbReference type="AlphaFoldDB" id="A0A1M7U1G3"/>
<dbReference type="EMBL" id="FRDL01000013">
    <property type="protein sequence ID" value="SHN76680.1"/>
    <property type="molecule type" value="Genomic_DNA"/>
</dbReference>
<dbReference type="STRING" id="1189325.SAMN04488119_11210"/>
<dbReference type="InterPro" id="IPR011008">
    <property type="entry name" value="Dimeric_a/b-barrel"/>
</dbReference>
<dbReference type="InterPro" id="IPR019887">
    <property type="entry name" value="Tscrpt_reg_AsnC/Lrp_C"/>
</dbReference>
<evidence type="ECO:0000313" key="2">
    <source>
        <dbReference type="EMBL" id="SHN76680.1"/>
    </source>
</evidence>
<feature type="domain" description="Transcription regulator AsnC/Lrp ligand binding" evidence="1">
    <location>
        <begin position="6"/>
        <end position="76"/>
    </location>
</feature>
<protein>
    <submittedName>
        <fullName evidence="2">AsnC family protein</fullName>
    </submittedName>
</protein>
<dbReference type="RefSeq" id="WP_072748398.1">
    <property type="nucleotide sequence ID" value="NZ_FOHL01000012.1"/>
</dbReference>
<name>A0A1M7U1G3_9RHOB</name>
<dbReference type="SUPFAM" id="SSF54909">
    <property type="entry name" value="Dimeric alpha+beta barrel"/>
    <property type="match status" value="1"/>
</dbReference>
<sequence length="78" mass="9021">MQCFFVQIKTELGRAYDVADALARREIASEIYSTSGEYDLLAKFYVEDDVDIGRFVNENLHDIDGIRRTFTTLTFKAF</sequence>
<dbReference type="OrthoDB" id="9799041at2"/>
<accession>A0A1M7U1G3</accession>
<evidence type="ECO:0000259" key="1">
    <source>
        <dbReference type="Pfam" id="PF01037"/>
    </source>
</evidence>
<dbReference type="Gene3D" id="3.30.70.920">
    <property type="match status" value="1"/>
</dbReference>